<evidence type="ECO:0000313" key="2">
    <source>
        <dbReference type="Proteomes" id="UP000551353"/>
    </source>
</evidence>
<keyword evidence="1" id="KW-0032">Aminotransferase</keyword>
<reference evidence="1 2" key="1">
    <citation type="submission" date="2020-08" db="EMBL/GenBank/DDBJ databases">
        <title>Genomic Encyclopedia of Type Strains, Phase IV (KMG-V): Genome sequencing to study the core and pangenomes of soil and plant-associated prokaryotes.</title>
        <authorList>
            <person name="Whitman W."/>
        </authorList>
    </citation>
    <scope>NUCLEOTIDE SEQUENCE [LARGE SCALE GENOMIC DNA]</scope>
    <source>
        <strain evidence="1 2">SEMIA 4087</strain>
    </source>
</reference>
<dbReference type="EMBL" id="JACIFX010000003">
    <property type="protein sequence ID" value="MBB4229249.1"/>
    <property type="molecule type" value="Genomic_DNA"/>
</dbReference>
<dbReference type="Proteomes" id="UP000551353">
    <property type="component" value="Unassembled WGS sequence"/>
</dbReference>
<proteinExistence type="predicted"/>
<keyword evidence="2" id="KW-1185">Reference proteome</keyword>
<sequence>MEQKSCHHQGIGTDGTCWGKALGGGTGKGDTGGSLGIPDDMALLNLALPPAAAVLTEITCSSAKLQMSGAAAPCPRDVFDTFADAVKHSDGVMERATWSKAASILSHQGTRRRYAGPPAISFRSDSAAARRAETHTYAVEEEVTPAGLLPV</sequence>
<comment type="caution">
    <text evidence="1">The sequence shown here is derived from an EMBL/GenBank/DDBJ whole genome shotgun (WGS) entry which is preliminary data.</text>
</comment>
<evidence type="ECO:0000313" key="1">
    <source>
        <dbReference type="EMBL" id="MBB4229249.1"/>
    </source>
</evidence>
<name>A0ABR6IP05_9HYPH</name>
<dbReference type="RefSeq" id="WP_022714164.1">
    <property type="nucleotide sequence ID" value="NZ_JACIFX010000003.1"/>
</dbReference>
<accession>A0ABR6IP05</accession>
<keyword evidence="1" id="KW-0808">Transferase</keyword>
<dbReference type="GO" id="GO:0008483">
    <property type="term" value="F:transaminase activity"/>
    <property type="evidence" value="ECO:0007669"/>
    <property type="project" value="UniProtKB-KW"/>
</dbReference>
<protein>
    <submittedName>
        <fullName evidence="1">Glutamate-1-semialdehyde aminotransferase</fullName>
    </submittedName>
</protein>
<gene>
    <name evidence="1" type="ORF">GGD56_003091</name>
</gene>
<organism evidence="1 2">
    <name type="scientific">Rhizobium mongolense</name>
    <dbReference type="NCBI Taxonomy" id="57676"/>
    <lineage>
        <taxon>Bacteria</taxon>
        <taxon>Pseudomonadati</taxon>
        <taxon>Pseudomonadota</taxon>
        <taxon>Alphaproteobacteria</taxon>
        <taxon>Hyphomicrobiales</taxon>
        <taxon>Rhizobiaceae</taxon>
        <taxon>Rhizobium/Agrobacterium group</taxon>
        <taxon>Rhizobium</taxon>
    </lineage>
</organism>